<gene>
    <name evidence="1" type="ordered locus">JDM601_3799</name>
</gene>
<dbReference type="STRING" id="875328.JDM601_3799"/>
<sequence>MSDGQFATTDYAFDDQQTVRSTWTIQSACTKDRVCGGQVTSDAGWSALARSVDGRIWKVERDLPAWQTCPDGSTSPGHQTFTFYPSDVNGVTKIGSPYLEGRDKTTGVSGACGKFKFLTIVMPFRLDRIG</sequence>
<dbReference type="HOGENOM" id="CLU_135576_0_0_11"/>
<proteinExistence type="predicted"/>
<accession>F5YRK8</accession>
<dbReference type="AlphaFoldDB" id="F5YRK8"/>
<evidence type="ECO:0000313" key="1">
    <source>
        <dbReference type="EMBL" id="AEF37799.1"/>
    </source>
</evidence>
<name>F5YRK8_MYCSD</name>
<dbReference type="eggNOG" id="ENOG5031G6N">
    <property type="taxonomic scope" value="Bacteria"/>
</dbReference>
<evidence type="ECO:0000313" key="2">
    <source>
        <dbReference type="Proteomes" id="UP000009224"/>
    </source>
</evidence>
<dbReference type="Proteomes" id="UP000009224">
    <property type="component" value="Chromosome"/>
</dbReference>
<reference evidence="1 2" key="1">
    <citation type="journal article" date="2011" name="J. Bacteriol.">
        <title>Complete genome sequence of a novel clinical isolate, the nontuberculous Mycobacterium strain JDM601.</title>
        <authorList>
            <person name="Zhang Z.Y."/>
            <person name="Sun Z.Q."/>
            <person name="Wang Z.L."/>
            <person name="Wen Z.L."/>
            <person name="Sun Q.W."/>
            <person name="Zhu Z.Q."/>
            <person name="Song Y.Z."/>
            <person name="Zhao J.W."/>
            <person name="Wang H.H."/>
            <person name="Zhang S.L."/>
            <person name="Guo X.K."/>
        </authorList>
    </citation>
    <scope>NUCLEOTIDE SEQUENCE [LARGE SCALE GENOMIC DNA]</scope>
    <source>
        <strain evidence="1 2">JDM601</strain>
    </source>
</reference>
<dbReference type="EMBL" id="CP002329">
    <property type="protein sequence ID" value="AEF37799.1"/>
    <property type="molecule type" value="Genomic_DNA"/>
</dbReference>
<protein>
    <submittedName>
        <fullName evidence="1">Uncharacterized protein</fullName>
    </submittedName>
</protein>
<dbReference type="KEGG" id="mjd:JDM601_3799"/>
<organism evidence="1 2">
    <name type="scientific">Mycolicibacter sinensis (strain JDM601)</name>
    <name type="common">Mycobacterium sinense</name>
    <dbReference type="NCBI Taxonomy" id="875328"/>
    <lineage>
        <taxon>Bacteria</taxon>
        <taxon>Bacillati</taxon>
        <taxon>Actinomycetota</taxon>
        <taxon>Actinomycetes</taxon>
        <taxon>Mycobacteriales</taxon>
        <taxon>Mycobacteriaceae</taxon>
        <taxon>Mycolicibacter</taxon>
    </lineage>
</organism>
<keyword evidence="2" id="KW-1185">Reference proteome</keyword>